<dbReference type="CDD" id="cd19920">
    <property type="entry name" value="REC_PA4781-like"/>
    <property type="match status" value="1"/>
</dbReference>
<evidence type="ECO:0000256" key="3">
    <source>
        <dbReference type="ARBA" id="ARBA00023015"/>
    </source>
</evidence>
<evidence type="ECO:0000313" key="9">
    <source>
        <dbReference type="EMBL" id="ONG41733.1"/>
    </source>
</evidence>
<dbReference type="PROSITE" id="PS00622">
    <property type="entry name" value="HTH_LUXR_1"/>
    <property type="match status" value="1"/>
</dbReference>
<evidence type="ECO:0000256" key="5">
    <source>
        <dbReference type="ARBA" id="ARBA00023163"/>
    </source>
</evidence>
<dbReference type="EMBL" id="MLCN01000007">
    <property type="protein sequence ID" value="ONG41733.1"/>
    <property type="molecule type" value="Genomic_DNA"/>
</dbReference>
<feature type="domain" description="HTH luxR-type" evidence="7">
    <location>
        <begin position="253"/>
        <end position="318"/>
    </location>
</feature>
<dbReference type="CDD" id="cd06170">
    <property type="entry name" value="LuxR_C_like"/>
    <property type="match status" value="1"/>
</dbReference>
<dbReference type="InterPro" id="IPR011006">
    <property type="entry name" value="CheY-like_superfamily"/>
</dbReference>
<dbReference type="SUPFAM" id="SSF52172">
    <property type="entry name" value="CheY-like"/>
    <property type="match status" value="1"/>
</dbReference>
<organism evidence="9 10">
    <name type="scientific">Alkanindiges hydrocarboniclasticus</name>
    <dbReference type="NCBI Taxonomy" id="1907941"/>
    <lineage>
        <taxon>Bacteria</taxon>
        <taxon>Pseudomonadati</taxon>
        <taxon>Pseudomonadota</taxon>
        <taxon>Gammaproteobacteria</taxon>
        <taxon>Moraxellales</taxon>
        <taxon>Moraxellaceae</taxon>
        <taxon>Alkanindiges</taxon>
    </lineage>
</organism>
<evidence type="ECO:0000259" key="8">
    <source>
        <dbReference type="PROSITE" id="PS50110"/>
    </source>
</evidence>
<dbReference type="Proteomes" id="UP000192132">
    <property type="component" value="Unassembled WGS sequence"/>
</dbReference>
<dbReference type="PRINTS" id="PR00038">
    <property type="entry name" value="HTHLUXR"/>
</dbReference>
<dbReference type="SMART" id="SM00448">
    <property type="entry name" value="REC"/>
    <property type="match status" value="1"/>
</dbReference>
<dbReference type="InterPro" id="IPR016032">
    <property type="entry name" value="Sig_transdc_resp-reg_C-effctor"/>
</dbReference>
<reference evidence="9 10" key="1">
    <citation type="submission" date="2016-10" db="EMBL/GenBank/DDBJ databases">
        <title>Draft Genome sequence of Alkanindiges sp. strain H1.</title>
        <authorList>
            <person name="Subhash Y."/>
            <person name="Lee S."/>
        </authorList>
    </citation>
    <scope>NUCLEOTIDE SEQUENCE [LARGE SCALE GENOMIC DNA]</scope>
    <source>
        <strain evidence="9 10">H1</strain>
    </source>
</reference>
<dbReference type="SUPFAM" id="SSF46894">
    <property type="entry name" value="C-terminal effector domain of the bipartite response regulators"/>
    <property type="match status" value="1"/>
</dbReference>
<dbReference type="Gene3D" id="1.10.10.10">
    <property type="entry name" value="Winged helix-like DNA-binding domain superfamily/Winged helix DNA-binding domain"/>
    <property type="match status" value="1"/>
</dbReference>
<keyword evidence="3" id="KW-0805">Transcription regulation</keyword>
<feature type="domain" description="Response regulatory" evidence="8">
    <location>
        <begin position="19"/>
        <end position="135"/>
    </location>
</feature>
<keyword evidence="10" id="KW-1185">Reference proteome</keyword>
<name>A0A1S8CY16_9GAMM</name>
<evidence type="ECO:0000256" key="6">
    <source>
        <dbReference type="PROSITE-ProRule" id="PRU00169"/>
    </source>
</evidence>
<dbReference type="Gene3D" id="3.40.50.2300">
    <property type="match status" value="1"/>
</dbReference>
<evidence type="ECO:0008006" key="11">
    <source>
        <dbReference type="Google" id="ProtNLM"/>
    </source>
</evidence>
<dbReference type="GO" id="GO:0032993">
    <property type="term" value="C:protein-DNA complex"/>
    <property type="evidence" value="ECO:0007669"/>
    <property type="project" value="TreeGrafter"/>
</dbReference>
<accession>A0A1S8CY16</accession>
<gene>
    <name evidence="9" type="ORF">BKE30_02500</name>
</gene>
<sequence length="322" mass="35449">MAMSMAITTMQAPLKAAQVVLIVDDIPDNLALLHTTLDQAGYTVLVATDGYSAIERASNFMPDAILLDAMMPGINGFDTCKLLKENPLTQHIPIIFMTGLTESEHVVQGFQSGGVDYVTKPLQHDEVLARLSTHIRNSRLVNQREQMINAAGIAMLALNSNGQLIWQTPLAMQLLQENIEQIDSFYLKVSDWFRQNQSSSEQHQIVPAAPLLISGIRQNLSLTRLADTGQTATGLSSHLVMLQTQEAIPSAEVLMQCCAITRREAEVLYWVALGKTNRDIGEILELSPRTVNKHLEHIFSKLSVETRTAAVASALARARNSH</sequence>
<dbReference type="SMART" id="SM00421">
    <property type="entry name" value="HTH_LUXR"/>
    <property type="match status" value="1"/>
</dbReference>
<dbReference type="PROSITE" id="PS50110">
    <property type="entry name" value="RESPONSE_REGULATORY"/>
    <property type="match status" value="1"/>
</dbReference>
<dbReference type="Pfam" id="PF00072">
    <property type="entry name" value="Response_reg"/>
    <property type="match status" value="1"/>
</dbReference>
<dbReference type="InterPro" id="IPR036388">
    <property type="entry name" value="WH-like_DNA-bd_sf"/>
</dbReference>
<dbReference type="InterPro" id="IPR000792">
    <property type="entry name" value="Tscrpt_reg_LuxR_C"/>
</dbReference>
<comment type="caution">
    <text evidence="9">The sequence shown here is derived from an EMBL/GenBank/DDBJ whole genome shotgun (WGS) entry which is preliminary data.</text>
</comment>
<evidence type="ECO:0000256" key="2">
    <source>
        <dbReference type="ARBA" id="ARBA00023012"/>
    </source>
</evidence>
<feature type="modified residue" description="4-aspartylphosphate" evidence="6">
    <location>
        <position position="68"/>
    </location>
</feature>
<dbReference type="GO" id="GO:0005829">
    <property type="term" value="C:cytosol"/>
    <property type="evidence" value="ECO:0007669"/>
    <property type="project" value="TreeGrafter"/>
</dbReference>
<dbReference type="PANTHER" id="PTHR48111">
    <property type="entry name" value="REGULATOR OF RPOS"/>
    <property type="match status" value="1"/>
</dbReference>
<protein>
    <recommendedName>
        <fullName evidence="11">DNA-binding response regulator</fullName>
    </recommendedName>
</protein>
<dbReference type="GO" id="GO:0006355">
    <property type="term" value="P:regulation of DNA-templated transcription"/>
    <property type="evidence" value="ECO:0007669"/>
    <property type="project" value="InterPro"/>
</dbReference>
<dbReference type="InterPro" id="IPR039420">
    <property type="entry name" value="WalR-like"/>
</dbReference>
<evidence type="ECO:0000256" key="4">
    <source>
        <dbReference type="ARBA" id="ARBA00023125"/>
    </source>
</evidence>
<proteinExistence type="predicted"/>
<dbReference type="PROSITE" id="PS50043">
    <property type="entry name" value="HTH_LUXR_2"/>
    <property type="match status" value="1"/>
</dbReference>
<dbReference type="GO" id="GO:0000156">
    <property type="term" value="F:phosphorelay response regulator activity"/>
    <property type="evidence" value="ECO:0007669"/>
    <property type="project" value="TreeGrafter"/>
</dbReference>
<dbReference type="PANTHER" id="PTHR48111:SF1">
    <property type="entry name" value="TWO-COMPONENT RESPONSE REGULATOR ORR33"/>
    <property type="match status" value="1"/>
</dbReference>
<dbReference type="GO" id="GO:0000976">
    <property type="term" value="F:transcription cis-regulatory region binding"/>
    <property type="evidence" value="ECO:0007669"/>
    <property type="project" value="TreeGrafter"/>
</dbReference>
<evidence type="ECO:0000313" key="10">
    <source>
        <dbReference type="Proteomes" id="UP000192132"/>
    </source>
</evidence>
<evidence type="ECO:0000259" key="7">
    <source>
        <dbReference type="PROSITE" id="PS50043"/>
    </source>
</evidence>
<dbReference type="Pfam" id="PF00196">
    <property type="entry name" value="GerE"/>
    <property type="match status" value="1"/>
</dbReference>
<keyword evidence="4" id="KW-0238">DNA-binding</keyword>
<dbReference type="InterPro" id="IPR001789">
    <property type="entry name" value="Sig_transdc_resp-reg_receiver"/>
</dbReference>
<dbReference type="STRING" id="1907941.BKE30_02500"/>
<evidence type="ECO:0000256" key="1">
    <source>
        <dbReference type="ARBA" id="ARBA00022553"/>
    </source>
</evidence>
<dbReference type="AlphaFoldDB" id="A0A1S8CY16"/>
<keyword evidence="1 6" id="KW-0597">Phosphoprotein</keyword>
<keyword evidence="2" id="KW-0902">Two-component regulatory system</keyword>
<keyword evidence="5" id="KW-0804">Transcription</keyword>